<name>A0A4U0TJS2_9PEZI</name>
<dbReference type="InterPro" id="IPR057326">
    <property type="entry name" value="KR_dom"/>
</dbReference>
<dbReference type="Proteomes" id="UP000308549">
    <property type="component" value="Unassembled WGS sequence"/>
</dbReference>
<comment type="similarity">
    <text evidence="1">Belongs to the short-chain dehydrogenases/reductases (SDR) family.</text>
</comment>
<keyword evidence="2" id="KW-0560">Oxidoreductase</keyword>
<dbReference type="EMBL" id="NAJL01000085">
    <property type="protein sequence ID" value="TKA22098.1"/>
    <property type="molecule type" value="Genomic_DNA"/>
</dbReference>
<evidence type="ECO:0000313" key="4">
    <source>
        <dbReference type="EMBL" id="TKA22098.1"/>
    </source>
</evidence>
<dbReference type="GO" id="GO:0016616">
    <property type="term" value="F:oxidoreductase activity, acting on the CH-OH group of donors, NAD or NADP as acceptor"/>
    <property type="evidence" value="ECO:0007669"/>
    <property type="project" value="TreeGrafter"/>
</dbReference>
<dbReference type="PANTHER" id="PTHR44229:SF4">
    <property type="entry name" value="15-HYDROXYPROSTAGLANDIN DEHYDROGENASE [NAD(+)]"/>
    <property type="match status" value="1"/>
</dbReference>
<evidence type="ECO:0000313" key="5">
    <source>
        <dbReference type="Proteomes" id="UP000308549"/>
    </source>
</evidence>
<protein>
    <recommendedName>
        <fullName evidence="3">Ketoreductase domain-containing protein</fullName>
    </recommendedName>
</protein>
<dbReference type="SUPFAM" id="SSF51735">
    <property type="entry name" value="NAD(P)-binding Rossmann-fold domains"/>
    <property type="match status" value="1"/>
</dbReference>
<dbReference type="Gene3D" id="3.40.50.720">
    <property type="entry name" value="NAD(P)-binding Rossmann-like Domain"/>
    <property type="match status" value="1"/>
</dbReference>
<dbReference type="OrthoDB" id="37659at2759"/>
<dbReference type="InterPro" id="IPR002347">
    <property type="entry name" value="SDR_fam"/>
</dbReference>
<evidence type="ECO:0000259" key="3">
    <source>
        <dbReference type="SMART" id="SM00822"/>
    </source>
</evidence>
<proteinExistence type="inferred from homology"/>
<dbReference type="PRINTS" id="PR00081">
    <property type="entry name" value="GDHRDH"/>
</dbReference>
<dbReference type="SMART" id="SM00822">
    <property type="entry name" value="PKS_KR"/>
    <property type="match status" value="1"/>
</dbReference>
<keyword evidence="5" id="KW-1185">Reference proteome</keyword>
<comment type="caution">
    <text evidence="4">The sequence shown here is derived from an EMBL/GenBank/DDBJ whole genome shotgun (WGS) entry which is preliminary data.</text>
</comment>
<feature type="domain" description="Ketoreductase" evidence="3">
    <location>
        <begin position="19"/>
        <end position="224"/>
    </location>
</feature>
<gene>
    <name evidence="4" type="ORF">B0A50_08476</name>
</gene>
<sequence length="320" mass="33928">MSSETFSLTPSTANPPQNSTILITGGASGIGLATAAYLHTPEYNNNIVVLDRAPNPPPIPDLTNSPRFLYLQCDITNWTSHLTAFSRAANHFHHLDHIFLNAGIAEQGEQLFTDHIDPTTKTLSEPNRSTLDIDLRALGDSLKLAIHHLRNDSHTHPSSSPGSGEGAGQGGTIVLTASLAGYLASAGAPLYSAAKHGVLGYLRALKSDCKKLGIALSAVAPGITLTSIVLGVKPGQTLQEWGEEMKARGVPVNEAEVVAWTVAYAMGLGLKGSGAGFLIQGGRVQEVEGLLARTRGQWMGEEMLRLFRGGRDAPLFPNKL</sequence>
<organism evidence="4 5">
    <name type="scientific">Salinomyces thailandicus</name>
    <dbReference type="NCBI Taxonomy" id="706561"/>
    <lineage>
        <taxon>Eukaryota</taxon>
        <taxon>Fungi</taxon>
        <taxon>Dikarya</taxon>
        <taxon>Ascomycota</taxon>
        <taxon>Pezizomycotina</taxon>
        <taxon>Dothideomycetes</taxon>
        <taxon>Dothideomycetidae</taxon>
        <taxon>Mycosphaerellales</taxon>
        <taxon>Teratosphaeriaceae</taxon>
        <taxon>Salinomyces</taxon>
    </lineage>
</organism>
<dbReference type="InterPro" id="IPR036291">
    <property type="entry name" value="NAD(P)-bd_dom_sf"/>
</dbReference>
<dbReference type="GO" id="GO:0005737">
    <property type="term" value="C:cytoplasm"/>
    <property type="evidence" value="ECO:0007669"/>
    <property type="project" value="TreeGrafter"/>
</dbReference>
<reference evidence="4 5" key="1">
    <citation type="submission" date="2017-03" db="EMBL/GenBank/DDBJ databases">
        <title>Genomes of endolithic fungi from Antarctica.</title>
        <authorList>
            <person name="Coleine C."/>
            <person name="Masonjones S."/>
            <person name="Stajich J.E."/>
        </authorList>
    </citation>
    <scope>NUCLEOTIDE SEQUENCE [LARGE SCALE GENOMIC DNA]</scope>
    <source>
        <strain evidence="4 5">CCFEE 6315</strain>
    </source>
</reference>
<dbReference type="AlphaFoldDB" id="A0A4U0TJS2"/>
<dbReference type="PANTHER" id="PTHR44229">
    <property type="entry name" value="15-HYDROXYPROSTAGLANDIN DEHYDROGENASE [NAD(+)]"/>
    <property type="match status" value="1"/>
</dbReference>
<dbReference type="Pfam" id="PF13561">
    <property type="entry name" value="adh_short_C2"/>
    <property type="match status" value="1"/>
</dbReference>
<evidence type="ECO:0000256" key="2">
    <source>
        <dbReference type="ARBA" id="ARBA00023002"/>
    </source>
</evidence>
<evidence type="ECO:0000256" key="1">
    <source>
        <dbReference type="ARBA" id="ARBA00006484"/>
    </source>
</evidence>
<accession>A0A4U0TJS2</accession>